<keyword evidence="1" id="KW-0812">Transmembrane</keyword>
<proteinExistence type="predicted"/>
<keyword evidence="3" id="KW-1185">Reference proteome</keyword>
<feature type="transmembrane region" description="Helical" evidence="1">
    <location>
        <begin position="209"/>
        <end position="229"/>
    </location>
</feature>
<gene>
    <name evidence="2" type="ORF">HD595_003775</name>
</gene>
<dbReference type="RefSeq" id="WP_253770781.1">
    <property type="nucleotide sequence ID" value="NZ_BAAAVE010000004.1"/>
</dbReference>
<protein>
    <submittedName>
        <fullName evidence="2">Uncharacterized protein</fullName>
    </submittedName>
</protein>
<feature type="transmembrane region" description="Helical" evidence="1">
    <location>
        <begin position="179"/>
        <end position="202"/>
    </location>
</feature>
<feature type="transmembrane region" description="Helical" evidence="1">
    <location>
        <begin position="133"/>
        <end position="149"/>
    </location>
</feature>
<keyword evidence="1" id="KW-1133">Transmembrane helix</keyword>
<feature type="transmembrane region" description="Helical" evidence="1">
    <location>
        <begin position="76"/>
        <end position="96"/>
    </location>
</feature>
<feature type="transmembrane region" description="Helical" evidence="1">
    <location>
        <begin position="51"/>
        <end position="69"/>
    </location>
</feature>
<sequence length="270" mass="28014">MSPAVVRLLRLGAVCLSATPVVLVAVPWGSYGWSSYGPLVRGPVTLIATEALAWADPLLPVALALLVLWAPTRTRLLGLPLTLLVIAADVVIPLRYPWIPPLPRQGGALAALAAAALLLAVARPAPGTAGRRAAAGWTAALLLALWPALRLRLGLADPGRCGDYVDGVLAGDGLTSFRLTAMIAFHSVVVVLVITAVAVAGLGPRGARVVALVTAAGVALLALPVDGLPFETTCLTDMARWPYLVAAMCVLVAGLGTPVRRLRPWPGWRI</sequence>
<evidence type="ECO:0000313" key="2">
    <source>
        <dbReference type="EMBL" id="MCP2347653.1"/>
    </source>
</evidence>
<accession>A0ABT1K0X4</accession>
<evidence type="ECO:0000256" key="1">
    <source>
        <dbReference type="SAM" id="Phobius"/>
    </source>
</evidence>
<feature type="transmembrane region" description="Helical" evidence="1">
    <location>
        <begin position="102"/>
        <end position="121"/>
    </location>
</feature>
<feature type="transmembrane region" description="Helical" evidence="1">
    <location>
        <begin position="12"/>
        <end position="31"/>
    </location>
</feature>
<reference evidence="2 3" key="1">
    <citation type="submission" date="2022-06" db="EMBL/GenBank/DDBJ databases">
        <title>Sequencing the genomes of 1000 actinobacteria strains.</title>
        <authorList>
            <person name="Klenk H.-P."/>
        </authorList>
    </citation>
    <scope>NUCLEOTIDE SEQUENCE [LARGE SCALE GENOMIC DNA]</scope>
    <source>
        <strain evidence="2 3">DSM 44170</strain>
    </source>
</reference>
<name>A0ABT1K0X4_9ACTN</name>
<keyword evidence="1" id="KW-0472">Membrane</keyword>
<feature type="transmembrane region" description="Helical" evidence="1">
    <location>
        <begin position="241"/>
        <end position="259"/>
    </location>
</feature>
<dbReference type="Proteomes" id="UP001320766">
    <property type="component" value="Unassembled WGS sequence"/>
</dbReference>
<evidence type="ECO:0000313" key="3">
    <source>
        <dbReference type="Proteomes" id="UP001320766"/>
    </source>
</evidence>
<organism evidence="2 3">
    <name type="scientific">Nonomuraea roseoviolacea subsp. carminata</name>
    <dbReference type="NCBI Taxonomy" id="160689"/>
    <lineage>
        <taxon>Bacteria</taxon>
        <taxon>Bacillati</taxon>
        <taxon>Actinomycetota</taxon>
        <taxon>Actinomycetes</taxon>
        <taxon>Streptosporangiales</taxon>
        <taxon>Streptosporangiaceae</taxon>
        <taxon>Nonomuraea</taxon>
    </lineage>
</organism>
<comment type="caution">
    <text evidence="2">The sequence shown here is derived from an EMBL/GenBank/DDBJ whole genome shotgun (WGS) entry which is preliminary data.</text>
</comment>
<dbReference type="EMBL" id="JAMZEC010000001">
    <property type="protein sequence ID" value="MCP2347653.1"/>
    <property type="molecule type" value="Genomic_DNA"/>
</dbReference>